<dbReference type="OrthoDB" id="9808332at2"/>
<dbReference type="Gene3D" id="3.40.190.10">
    <property type="entry name" value="Periplasmic binding protein-like II"/>
    <property type="match status" value="1"/>
</dbReference>
<dbReference type="AlphaFoldDB" id="A0A9W5S196"/>
<proteinExistence type="predicted"/>
<evidence type="ECO:0000256" key="1">
    <source>
        <dbReference type="SAM" id="SignalP"/>
    </source>
</evidence>
<dbReference type="Proteomes" id="UP000053750">
    <property type="component" value="Unassembled WGS sequence"/>
</dbReference>
<dbReference type="PROSITE" id="PS51257">
    <property type="entry name" value="PROKAR_LIPOPROTEIN"/>
    <property type="match status" value="1"/>
</dbReference>
<evidence type="ECO:0000313" key="2">
    <source>
        <dbReference type="EMBL" id="EXX87347.1"/>
    </source>
</evidence>
<keyword evidence="1" id="KW-0732">Signal</keyword>
<reference evidence="2 3" key="1">
    <citation type="submission" date="2014-02" db="EMBL/GenBank/DDBJ databases">
        <title>Genome sequence of Paenibacillus darwinianus reveals adaptive mechanisms for survival in Antarctic soils.</title>
        <authorList>
            <person name="Dsouza M."/>
            <person name="Taylor M.W."/>
            <person name="Turner S.J."/>
            <person name="Aislabie J."/>
        </authorList>
    </citation>
    <scope>NUCLEOTIDE SEQUENCE [LARGE SCALE GENOMIC DNA]</scope>
    <source>
        <strain evidence="2 3">CE1</strain>
    </source>
</reference>
<accession>A0A9W5S196</accession>
<feature type="signal peptide" evidence="1">
    <location>
        <begin position="1"/>
        <end position="20"/>
    </location>
</feature>
<organism evidence="2 3">
    <name type="scientific">Paenibacillus darwinianus</name>
    <dbReference type="NCBI Taxonomy" id="1380763"/>
    <lineage>
        <taxon>Bacteria</taxon>
        <taxon>Bacillati</taxon>
        <taxon>Bacillota</taxon>
        <taxon>Bacilli</taxon>
        <taxon>Bacillales</taxon>
        <taxon>Paenibacillaceae</taxon>
        <taxon>Paenibacillus</taxon>
    </lineage>
</organism>
<comment type="caution">
    <text evidence="2">The sequence shown here is derived from an EMBL/GenBank/DDBJ whole genome shotgun (WGS) entry which is preliminary data.</text>
</comment>
<dbReference type="RefSeq" id="WP_036585848.1">
    <property type="nucleotide sequence ID" value="NZ_KK082262.1"/>
</dbReference>
<feature type="chain" id="PRO_5040843618" description="Sugar ABC transporter substrate-binding protein" evidence="1">
    <location>
        <begin position="21"/>
        <end position="72"/>
    </location>
</feature>
<dbReference type="EMBL" id="JFHU01000159">
    <property type="protein sequence ID" value="EXX87347.1"/>
    <property type="molecule type" value="Genomic_DNA"/>
</dbReference>
<gene>
    <name evidence="2" type="ORF">BG53_04345</name>
</gene>
<evidence type="ECO:0000313" key="3">
    <source>
        <dbReference type="Proteomes" id="UP000053750"/>
    </source>
</evidence>
<keyword evidence="3" id="KW-1185">Reference proteome</keyword>
<sequence>MRKSVGIVLVAVLLAGLLSACGARNEQTGSAGETVTLNAIFMKQAGYSEDAINEATKQFMAQNPDIKVGLAE</sequence>
<protein>
    <recommendedName>
        <fullName evidence="4">Sugar ABC transporter substrate-binding protein</fullName>
    </recommendedName>
</protein>
<evidence type="ECO:0008006" key="4">
    <source>
        <dbReference type="Google" id="ProtNLM"/>
    </source>
</evidence>
<name>A0A9W5S196_9BACL</name>